<dbReference type="RefSeq" id="WP_053431491.1">
    <property type="nucleotide sequence ID" value="NZ_CP040441.1"/>
</dbReference>
<keyword evidence="1" id="KW-0472">Membrane</keyword>
<dbReference type="AlphaFoldDB" id="A0A0M0KL79"/>
<dbReference type="PATRIC" id="fig|136160.3.peg.2890"/>
<dbReference type="GeneID" id="87597049"/>
<proteinExistence type="predicted"/>
<comment type="caution">
    <text evidence="2">The sequence shown here is derived from an EMBL/GenBank/DDBJ whole genome shotgun (WGS) entry which is preliminary data.</text>
</comment>
<feature type="transmembrane region" description="Helical" evidence="1">
    <location>
        <begin position="6"/>
        <end position="23"/>
    </location>
</feature>
<evidence type="ECO:0000256" key="1">
    <source>
        <dbReference type="SAM" id="Phobius"/>
    </source>
</evidence>
<keyword evidence="1" id="KW-0812">Transmembrane</keyword>
<sequence length="65" mass="7537">MFGRIVSVVALIGSLYFAVKYRYRVLNAMLGQRWLRRIAVSFAMQIPFVRNNLMGNLFNQRSPQG</sequence>
<protein>
    <submittedName>
        <fullName evidence="2">Sodium:proton antiporter</fullName>
    </submittedName>
</protein>
<gene>
    <name evidence="2" type="ORF">AMD02_12325</name>
</gene>
<name>A0A0M0KL79_ALKHA</name>
<accession>A0A0M0KL79</accession>
<reference evidence="2" key="1">
    <citation type="submission" date="2015-08" db="EMBL/GenBank/DDBJ databases">
        <title>Complete DNA Sequence of Pseudomonas syringae pv. actinidiae, the Causal Agent of Kiwifruit Canker Disease.</title>
        <authorList>
            <person name="Rikkerink E.H.A."/>
            <person name="Fineran P.C."/>
        </authorList>
    </citation>
    <scope>NUCLEOTIDE SEQUENCE</scope>
    <source>
        <strain evidence="2">DSM 13666</strain>
    </source>
</reference>
<evidence type="ECO:0000313" key="2">
    <source>
        <dbReference type="EMBL" id="KOO39545.1"/>
    </source>
</evidence>
<organism evidence="2">
    <name type="scientific">Halalkalibacterium halodurans</name>
    <name type="common">Bacillus halodurans</name>
    <dbReference type="NCBI Taxonomy" id="86665"/>
    <lineage>
        <taxon>Bacteria</taxon>
        <taxon>Bacillati</taxon>
        <taxon>Bacillota</taxon>
        <taxon>Bacilli</taxon>
        <taxon>Bacillales</taxon>
        <taxon>Bacillaceae</taxon>
        <taxon>Halalkalibacterium (ex Joshi et al. 2022)</taxon>
    </lineage>
</organism>
<dbReference type="EMBL" id="LILD01000001">
    <property type="protein sequence ID" value="KOO39545.1"/>
    <property type="molecule type" value="Genomic_DNA"/>
</dbReference>
<accession>A0A4Y7X0B0</accession>
<keyword evidence="1" id="KW-1133">Transmembrane helix</keyword>